<organism evidence="2 3">
    <name type="scientific">Labilithrix luteola</name>
    <dbReference type="NCBI Taxonomy" id="1391654"/>
    <lineage>
        <taxon>Bacteria</taxon>
        <taxon>Pseudomonadati</taxon>
        <taxon>Myxococcota</taxon>
        <taxon>Polyangia</taxon>
        <taxon>Polyangiales</taxon>
        <taxon>Labilitrichaceae</taxon>
        <taxon>Labilithrix</taxon>
    </lineage>
</organism>
<dbReference type="AlphaFoldDB" id="A0A0K1PW48"/>
<evidence type="ECO:0000256" key="1">
    <source>
        <dbReference type="SAM" id="Phobius"/>
    </source>
</evidence>
<evidence type="ECO:0000313" key="2">
    <source>
        <dbReference type="EMBL" id="AKU97740.1"/>
    </source>
</evidence>
<keyword evidence="1" id="KW-0812">Transmembrane</keyword>
<dbReference type="KEGG" id="llu:AKJ09_04404"/>
<gene>
    <name evidence="2" type="ORF">AKJ09_04404</name>
</gene>
<evidence type="ECO:0000313" key="3">
    <source>
        <dbReference type="Proteomes" id="UP000064967"/>
    </source>
</evidence>
<proteinExistence type="predicted"/>
<accession>A0A0K1PW48</accession>
<protein>
    <submittedName>
        <fullName evidence="2">Uncharacterized protein</fullName>
    </submittedName>
</protein>
<name>A0A0K1PW48_9BACT</name>
<reference evidence="2 3" key="1">
    <citation type="submission" date="2015-08" db="EMBL/GenBank/DDBJ databases">
        <authorList>
            <person name="Babu N.S."/>
            <person name="Beckwith C.J."/>
            <person name="Beseler K.G."/>
            <person name="Brison A."/>
            <person name="Carone J.V."/>
            <person name="Caskin T.P."/>
            <person name="Diamond M."/>
            <person name="Durham M.E."/>
            <person name="Foxe J.M."/>
            <person name="Go M."/>
            <person name="Henderson B.A."/>
            <person name="Jones I.B."/>
            <person name="McGettigan J.A."/>
            <person name="Micheletti S.J."/>
            <person name="Nasrallah M.E."/>
            <person name="Ortiz D."/>
            <person name="Piller C.R."/>
            <person name="Privatt S.R."/>
            <person name="Schneider S.L."/>
            <person name="Sharp S."/>
            <person name="Smith T.C."/>
            <person name="Stanton J.D."/>
            <person name="Ullery H.E."/>
            <person name="Wilson R.J."/>
            <person name="Serrano M.G."/>
            <person name="Buck G."/>
            <person name="Lee V."/>
            <person name="Wang Y."/>
            <person name="Carvalho R."/>
            <person name="Voegtly L."/>
            <person name="Shi R."/>
            <person name="Duckworth R."/>
            <person name="Johnson A."/>
            <person name="Loviza R."/>
            <person name="Walstead R."/>
            <person name="Shah Z."/>
            <person name="Kiflezghi M."/>
            <person name="Wade K."/>
            <person name="Ball S.L."/>
            <person name="Bradley K.W."/>
            <person name="Asai D.J."/>
            <person name="Bowman C.A."/>
            <person name="Russell D.A."/>
            <person name="Pope W.H."/>
            <person name="Jacobs-Sera D."/>
            <person name="Hendrix R.W."/>
            <person name="Hatfull G.F."/>
        </authorList>
    </citation>
    <scope>NUCLEOTIDE SEQUENCE [LARGE SCALE GENOMIC DNA]</scope>
    <source>
        <strain evidence="2 3">DSM 27648</strain>
    </source>
</reference>
<feature type="transmembrane region" description="Helical" evidence="1">
    <location>
        <begin position="12"/>
        <end position="32"/>
    </location>
</feature>
<sequence length="40" mass="4148">MHDVFGQALGMIVLGVTALIMFAMLGVSAWGLSGKNRLAA</sequence>
<keyword evidence="3" id="KW-1185">Reference proteome</keyword>
<dbReference type="RefSeq" id="WP_275936637.1">
    <property type="nucleotide sequence ID" value="NZ_CP012333.1"/>
</dbReference>
<keyword evidence="1" id="KW-1133">Transmembrane helix</keyword>
<keyword evidence="1" id="KW-0472">Membrane</keyword>
<dbReference type="EMBL" id="CP012333">
    <property type="protein sequence ID" value="AKU97740.1"/>
    <property type="molecule type" value="Genomic_DNA"/>
</dbReference>
<dbReference type="Proteomes" id="UP000064967">
    <property type="component" value="Chromosome"/>
</dbReference>
<dbReference type="STRING" id="1391654.AKJ09_04404"/>